<feature type="compositionally biased region" description="Acidic residues" evidence="1">
    <location>
        <begin position="687"/>
        <end position="698"/>
    </location>
</feature>
<dbReference type="PROSITE" id="PS50174">
    <property type="entry name" value="G_PATCH"/>
    <property type="match status" value="1"/>
</dbReference>
<dbReference type="Proteomes" id="UP000076738">
    <property type="component" value="Unassembled WGS sequence"/>
</dbReference>
<sequence length="877" mass="96447">MTSRLKRKLDNMGVDVSNVTENFCMIGTPLPSLEKADKNEFVPVWKQDVRDEKGRRRLHGAFTGGFSAGYFNTVGSKEGWTPQTFISSRSNRASNKERVQRPEDFMDEEDLAELRADQKLVDTTHADGGEPSAGAAVSDDAMAGVWSAIVPSARDSPGAKLLQKMGWRAGQGIGPRVTYAKRRAQDRLAGVSVPEDEEMDEEAGKHLYAPRDTPAVVYQAKDNSFGLGYVPGAGLRETESGQKKKESEDPVISAGFGLGALNDADEDDVDVYEGSRAPVDKRRLAYAIDDEDDDRVLLDSKQPSRFQRPAPAQPRTVQTQFYFPDGRPVLPGFRPLDAPLTEDVWFPPPEVPADWKPDPTRVWEQNGSVKEGTAPAAGKDGKPTALRAEERGAILGETPLAPRSVFDYLSKEAKEKLQKATSSLKPPPPEVKREPSPPPEVKMEIPTLEPAKAAAALRGYQPFTADPVKQQRYAAYLQMQAAQSELPAELSPMPLQGMDSFNKELEDYAKAARIFKPATGLMASRFTSSSMIEVDAKPKEGLHAPEEGGYLEQKAAEESKMEVQETPKQHAAKMGMFGPLTREVSVWVPSKLLCKRFGMKDPYPDGVPGDEKPAATSAWTAPEASTSASTPLTVAAAISKSTQDKENVPATRKDFSNVGLGEDDDQGRDILTYEKPGMDVFKAIFASDDEDSDEEDEPPATTPAPKIESPPLKSLENQIAAPHLTAESSSAPLYNPSGSDETHALDISSFRPTFVPKTDRRKDKEAGDTVKKDKKDKKKKDKHLLVSFDAEEGITVVPSRDEERSKKRKRDEKERTKDRDRDREKEGKLKRRRAEEVEDEGVWVEKPPPAVVTAPVGNEPSSEIPSHPGRKRAVDFF</sequence>
<evidence type="ECO:0000256" key="1">
    <source>
        <dbReference type="SAM" id="MobiDB-lite"/>
    </source>
</evidence>
<feature type="region of interest" description="Disordered" evidence="1">
    <location>
        <begin position="416"/>
        <end position="443"/>
    </location>
</feature>
<dbReference type="GO" id="GO:0006397">
    <property type="term" value="P:mRNA processing"/>
    <property type="evidence" value="ECO:0007669"/>
    <property type="project" value="InterPro"/>
</dbReference>
<keyword evidence="4" id="KW-1185">Reference proteome</keyword>
<feature type="compositionally biased region" description="Basic and acidic residues" evidence="1">
    <location>
        <begin position="757"/>
        <end position="773"/>
    </location>
</feature>
<dbReference type="AlphaFoldDB" id="A0A167S404"/>
<dbReference type="PANTHER" id="PTHR13384:SF19">
    <property type="entry name" value="G PATCH DOMAIN-CONTAINING PROTEIN 1"/>
    <property type="match status" value="1"/>
</dbReference>
<accession>A0A167S404</accession>
<protein>
    <submittedName>
        <fullName evidence="3">DUF1604-domain-containing protein</fullName>
    </submittedName>
</protein>
<dbReference type="Pfam" id="PF01585">
    <property type="entry name" value="G-patch"/>
    <property type="match status" value="1"/>
</dbReference>
<feature type="region of interest" description="Disordered" evidence="1">
    <location>
        <begin position="342"/>
        <end position="383"/>
    </location>
</feature>
<gene>
    <name evidence="3" type="ORF">CALVIDRAFT_547890</name>
</gene>
<dbReference type="OrthoDB" id="20507at2759"/>
<evidence type="ECO:0000259" key="2">
    <source>
        <dbReference type="PROSITE" id="PS50174"/>
    </source>
</evidence>
<dbReference type="STRING" id="1330018.A0A167S404"/>
<dbReference type="Pfam" id="PF07713">
    <property type="entry name" value="DUF1604"/>
    <property type="match status" value="1"/>
</dbReference>
<feature type="compositionally biased region" description="Basic and acidic residues" evidence="1">
    <location>
        <begin position="237"/>
        <end position="248"/>
    </location>
</feature>
<dbReference type="GO" id="GO:0003723">
    <property type="term" value="F:RNA binding"/>
    <property type="evidence" value="ECO:0007669"/>
    <property type="project" value="TreeGrafter"/>
</dbReference>
<dbReference type="Pfam" id="PF26093">
    <property type="entry name" value="HTH_TGH"/>
    <property type="match status" value="1"/>
</dbReference>
<reference evidence="3 4" key="1">
    <citation type="journal article" date="2016" name="Mol. Biol. Evol.">
        <title>Comparative Genomics of Early-Diverging Mushroom-Forming Fungi Provides Insights into the Origins of Lignocellulose Decay Capabilities.</title>
        <authorList>
            <person name="Nagy L.G."/>
            <person name="Riley R."/>
            <person name="Tritt A."/>
            <person name="Adam C."/>
            <person name="Daum C."/>
            <person name="Floudas D."/>
            <person name="Sun H."/>
            <person name="Yadav J.S."/>
            <person name="Pangilinan J."/>
            <person name="Larsson K.H."/>
            <person name="Matsuura K."/>
            <person name="Barry K."/>
            <person name="Labutti K."/>
            <person name="Kuo R."/>
            <person name="Ohm R.A."/>
            <person name="Bhattacharya S.S."/>
            <person name="Shirouzu T."/>
            <person name="Yoshinaga Y."/>
            <person name="Martin F.M."/>
            <person name="Grigoriev I.V."/>
            <person name="Hibbett D.S."/>
        </authorList>
    </citation>
    <scope>NUCLEOTIDE SEQUENCE [LARGE SCALE GENOMIC DNA]</scope>
    <source>
        <strain evidence="3 4">TUFC12733</strain>
    </source>
</reference>
<feature type="compositionally biased region" description="Polar residues" evidence="1">
    <location>
        <begin position="726"/>
        <end position="739"/>
    </location>
</feature>
<feature type="region of interest" description="Disordered" evidence="1">
    <location>
        <begin position="600"/>
        <end position="877"/>
    </location>
</feature>
<feature type="compositionally biased region" description="Polar residues" evidence="1">
    <location>
        <begin position="617"/>
        <end position="632"/>
    </location>
</feature>
<dbReference type="InterPro" id="IPR011666">
    <property type="entry name" value="DUF1604"/>
</dbReference>
<organism evidence="3 4">
    <name type="scientific">Calocera viscosa (strain TUFC12733)</name>
    <dbReference type="NCBI Taxonomy" id="1330018"/>
    <lineage>
        <taxon>Eukaryota</taxon>
        <taxon>Fungi</taxon>
        <taxon>Dikarya</taxon>
        <taxon>Basidiomycota</taxon>
        <taxon>Agaricomycotina</taxon>
        <taxon>Dacrymycetes</taxon>
        <taxon>Dacrymycetales</taxon>
        <taxon>Dacrymycetaceae</taxon>
        <taxon>Calocera</taxon>
    </lineage>
</organism>
<dbReference type="PANTHER" id="PTHR13384">
    <property type="entry name" value="G PATCH DOMAIN-CONTAINING PROTEIN 1"/>
    <property type="match status" value="1"/>
</dbReference>
<name>A0A167S404_CALVF</name>
<feature type="region of interest" description="Disordered" evidence="1">
    <location>
        <begin position="83"/>
        <end position="102"/>
    </location>
</feature>
<feature type="compositionally biased region" description="Basic and acidic residues" evidence="1">
    <location>
        <begin position="600"/>
        <end position="613"/>
    </location>
</feature>
<dbReference type="EMBL" id="KV417266">
    <property type="protein sequence ID" value="KZP01562.1"/>
    <property type="molecule type" value="Genomic_DNA"/>
</dbReference>
<feature type="domain" description="G-patch" evidence="2">
    <location>
        <begin position="154"/>
        <end position="174"/>
    </location>
</feature>
<evidence type="ECO:0000313" key="3">
    <source>
        <dbReference type="EMBL" id="KZP01562.1"/>
    </source>
</evidence>
<feature type="compositionally biased region" description="Basic and acidic residues" evidence="1">
    <location>
        <begin position="799"/>
        <end position="827"/>
    </location>
</feature>
<proteinExistence type="predicted"/>
<feature type="compositionally biased region" description="Basic and acidic residues" evidence="1">
    <location>
        <begin position="642"/>
        <end position="655"/>
    </location>
</feature>
<feature type="compositionally biased region" description="Polar residues" evidence="1">
    <location>
        <begin position="83"/>
        <end position="93"/>
    </location>
</feature>
<dbReference type="InterPro" id="IPR000467">
    <property type="entry name" value="G_patch_dom"/>
</dbReference>
<evidence type="ECO:0000313" key="4">
    <source>
        <dbReference type="Proteomes" id="UP000076738"/>
    </source>
</evidence>
<dbReference type="GO" id="GO:0005634">
    <property type="term" value="C:nucleus"/>
    <property type="evidence" value="ECO:0007669"/>
    <property type="project" value="TreeGrafter"/>
</dbReference>
<feature type="region of interest" description="Disordered" evidence="1">
    <location>
        <begin position="237"/>
        <end position="259"/>
    </location>
</feature>